<protein>
    <submittedName>
        <fullName evidence="1">Uncharacterized protein</fullName>
    </submittedName>
</protein>
<comment type="caution">
    <text evidence="1">The sequence shown here is derived from an EMBL/GenBank/DDBJ whole genome shotgun (WGS) entry which is preliminary data.</text>
</comment>
<reference evidence="1" key="1">
    <citation type="submission" date="2022-11" db="EMBL/GenBank/DDBJ databases">
        <title>Genome Sequence of Nemania bipapillata.</title>
        <authorList>
            <person name="Buettner E."/>
        </authorList>
    </citation>
    <scope>NUCLEOTIDE SEQUENCE</scope>
    <source>
        <strain evidence="1">CP14</strain>
    </source>
</reference>
<organism evidence="1 2">
    <name type="scientific">Nemania bipapillata</name>
    <dbReference type="NCBI Taxonomy" id="110536"/>
    <lineage>
        <taxon>Eukaryota</taxon>
        <taxon>Fungi</taxon>
        <taxon>Dikarya</taxon>
        <taxon>Ascomycota</taxon>
        <taxon>Pezizomycotina</taxon>
        <taxon>Sordariomycetes</taxon>
        <taxon>Xylariomycetidae</taxon>
        <taxon>Xylariales</taxon>
        <taxon>Xylariaceae</taxon>
        <taxon>Nemania</taxon>
    </lineage>
</organism>
<proteinExistence type="predicted"/>
<accession>A0ACC2HQD4</accession>
<dbReference type="EMBL" id="JAPESX010003547">
    <property type="protein sequence ID" value="KAJ8104746.1"/>
    <property type="molecule type" value="Genomic_DNA"/>
</dbReference>
<evidence type="ECO:0000313" key="1">
    <source>
        <dbReference type="EMBL" id="KAJ8104746.1"/>
    </source>
</evidence>
<keyword evidence="2" id="KW-1185">Reference proteome</keyword>
<sequence>MTKKSTAKKVAPRSYVYVAAPIVGALVCAIFAAWLFCTRSNLQMNSSHSISQLSQVNASSGPRCEDQSYRTELISLDPLVIYIRDFFNARDIDGIIQAGENRFNPSVVNKNGKMIQNPYRTSWSAALPDEDPAVQCVLERSRQFLGTMLNPDEDEMGVPQLVRYTQGQEYNLHHDWMRIPQAAFDGSPRSFNRVASFFVILQDNCTGGETWFPFIKAVSPQPKESEEGRLWREHEDGGLAFKPVAGNAIFWVNLFPNGTGDTRTVHAGLPVTGGLKTAMNIWPRQYRPNSP</sequence>
<dbReference type="Proteomes" id="UP001153334">
    <property type="component" value="Unassembled WGS sequence"/>
</dbReference>
<name>A0ACC2HQD4_9PEZI</name>
<evidence type="ECO:0000313" key="2">
    <source>
        <dbReference type="Proteomes" id="UP001153334"/>
    </source>
</evidence>
<gene>
    <name evidence="1" type="ORF">ONZ43_g7704</name>
</gene>